<evidence type="ECO:0000313" key="3">
    <source>
        <dbReference type="Proteomes" id="UP000326198"/>
    </source>
</evidence>
<proteinExistence type="predicted"/>
<reference evidence="2 3" key="1">
    <citation type="submission" date="2019-04" db="EMBL/GenBank/DDBJ databases">
        <title>Friends and foes A comparative genomics studyof 23 Aspergillus species from section Flavi.</title>
        <authorList>
            <consortium name="DOE Joint Genome Institute"/>
            <person name="Kjaerbolling I."/>
            <person name="Vesth T."/>
            <person name="Frisvad J.C."/>
            <person name="Nybo J.L."/>
            <person name="Theobald S."/>
            <person name="Kildgaard S."/>
            <person name="Isbrandt T."/>
            <person name="Kuo A."/>
            <person name="Sato A."/>
            <person name="Lyhne E.K."/>
            <person name="Kogle M.E."/>
            <person name="Wiebenga A."/>
            <person name="Kun R.S."/>
            <person name="Lubbers R.J."/>
            <person name="Makela M.R."/>
            <person name="Barry K."/>
            <person name="Chovatia M."/>
            <person name="Clum A."/>
            <person name="Daum C."/>
            <person name="Haridas S."/>
            <person name="He G."/>
            <person name="LaButti K."/>
            <person name="Lipzen A."/>
            <person name="Mondo S."/>
            <person name="Riley R."/>
            <person name="Salamov A."/>
            <person name="Simmons B.A."/>
            <person name="Magnuson J.K."/>
            <person name="Henrissat B."/>
            <person name="Mortensen U.H."/>
            <person name="Larsen T.O."/>
            <person name="Devries R.P."/>
            <person name="Grigoriev I.V."/>
            <person name="Machida M."/>
            <person name="Baker S.E."/>
            <person name="Andersen M.R."/>
        </authorList>
    </citation>
    <scope>NUCLEOTIDE SEQUENCE [LARGE SCALE GENOMIC DNA]</scope>
    <source>
        <strain evidence="2 3">IBT 29228</strain>
    </source>
</reference>
<evidence type="ECO:0000313" key="2">
    <source>
        <dbReference type="EMBL" id="KAE8371116.1"/>
    </source>
</evidence>
<gene>
    <name evidence="2" type="ORF">BDV26DRAFT_146377</name>
</gene>
<protein>
    <submittedName>
        <fullName evidence="2">Uncharacterized protein</fullName>
    </submittedName>
</protein>
<feature type="region of interest" description="Disordered" evidence="1">
    <location>
        <begin position="118"/>
        <end position="184"/>
    </location>
</feature>
<organism evidence="2 3">
    <name type="scientific">Aspergillus bertholletiae</name>
    <dbReference type="NCBI Taxonomy" id="1226010"/>
    <lineage>
        <taxon>Eukaryota</taxon>
        <taxon>Fungi</taxon>
        <taxon>Dikarya</taxon>
        <taxon>Ascomycota</taxon>
        <taxon>Pezizomycotina</taxon>
        <taxon>Eurotiomycetes</taxon>
        <taxon>Eurotiomycetidae</taxon>
        <taxon>Eurotiales</taxon>
        <taxon>Aspergillaceae</taxon>
        <taxon>Aspergillus</taxon>
        <taxon>Aspergillus subgen. Circumdati</taxon>
    </lineage>
</organism>
<accession>A0A5N7AP91</accession>
<feature type="compositionally biased region" description="Polar residues" evidence="1">
    <location>
        <begin position="118"/>
        <end position="162"/>
    </location>
</feature>
<feature type="region of interest" description="Disordered" evidence="1">
    <location>
        <begin position="50"/>
        <end position="93"/>
    </location>
</feature>
<evidence type="ECO:0000256" key="1">
    <source>
        <dbReference type="SAM" id="MobiDB-lite"/>
    </source>
</evidence>
<dbReference type="AlphaFoldDB" id="A0A5N7AP91"/>
<feature type="compositionally biased region" description="Polar residues" evidence="1">
    <location>
        <begin position="60"/>
        <end position="93"/>
    </location>
</feature>
<keyword evidence="3" id="KW-1185">Reference proteome</keyword>
<feature type="compositionally biased region" description="Basic and acidic residues" evidence="1">
    <location>
        <begin position="164"/>
        <end position="179"/>
    </location>
</feature>
<sequence length="223" mass="24753">MQSKSRVCNSPPILRTLLTSFTGKRLKKNTTRTASTNHDCLAITTESSTERLEDFLGPESQRTTTENDNNSLIWTTQQPDNVLPRASQNRNIRNNSGLSTAFVSQNPRLSDCQQPLLSNTQSAESPSTQTDNNSNNEFATTPPVNQQQPVKYFSCHQQSSDSLKPPDYESRSHTNEAHPRSQIAVHTYTADTPTDSSSNTMNHWGTGENLGINTLSDLNIKLD</sequence>
<dbReference type="Proteomes" id="UP000326198">
    <property type="component" value="Unassembled WGS sequence"/>
</dbReference>
<dbReference type="EMBL" id="ML736475">
    <property type="protein sequence ID" value="KAE8371116.1"/>
    <property type="molecule type" value="Genomic_DNA"/>
</dbReference>
<name>A0A5N7AP91_9EURO</name>